<dbReference type="AlphaFoldDB" id="A0A562R2F6"/>
<gene>
    <name evidence="5" type="ORF">IQ16_06306</name>
</gene>
<evidence type="ECO:0000313" key="5">
    <source>
        <dbReference type="EMBL" id="TWI63249.1"/>
    </source>
</evidence>
<evidence type="ECO:0000256" key="1">
    <source>
        <dbReference type="ARBA" id="ARBA00004418"/>
    </source>
</evidence>
<proteinExistence type="inferred from homology"/>
<evidence type="ECO:0000256" key="2">
    <source>
        <dbReference type="ARBA" id="ARBA00010742"/>
    </source>
</evidence>
<reference evidence="5 6" key="1">
    <citation type="journal article" date="2015" name="Stand. Genomic Sci.">
        <title>Genomic Encyclopedia of Bacterial and Archaeal Type Strains, Phase III: the genomes of soil and plant-associated and newly described type strains.</title>
        <authorList>
            <person name="Whitman W.B."/>
            <person name="Woyke T."/>
            <person name="Klenk H.P."/>
            <person name="Zhou Y."/>
            <person name="Lilburn T.G."/>
            <person name="Beck B.J."/>
            <person name="De Vos P."/>
            <person name="Vandamme P."/>
            <person name="Eisen J.A."/>
            <person name="Garrity G."/>
            <person name="Hugenholtz P."/>
            <person name="Kyrpides N.C."/>
        </authorList>
    </citation>
    <scope>NUCLEOTIDE SEQUENCE [LARGE SCALE GENOMIC DNA]</scope>
    <source>
        <strain evidence="5 6">CGMCC 1.10948</strain>
    </source>
</reference>
<keyword evidence="3" id="KW-0732">Signal</keyword>
<name>A0A562R2F6_9BRAD</name>
<dbReference type="PANTHER" id="PTHR30024:SF47">
    <property type="entry name" value="TAURINE-BINDING PERIPLASMIC PROTEIN"/>
    <property type="match status" value="1"/>
</dbReference>
<protein>
    <submittedName>
        <fullName evidence="5">NitT/TauT family transport system substrate-binding protein</fullName>
    </submittedName>
</protein>
<organism evidence="5 6">
    <name type="scientific">Bradyrhizobium huanghuaihaiense</name>
    <dbReference type="NCBI Taxonomy" id="990078"/>
    <lineage>
        <taxon>Bacteria</taxon>
        <taxon>Pseudomonadati</taxon>
        <taxon>Pseudomonadota</taxon>
        <taxon>Alphaproteobacteria</taxon>
        <taxon>Hyphomicrobiales</taxon>
        <taxon>Nitrobacteraceae</taxon>
        <taxon>Bradyrhizobium</taxon>
    </lineage>
</organism>
<evidence type="ECO:0000313" key="6">
    <source>
        <dbReference type="Proteomes" id="UP000316291"/>
    </source>
</evidence>
<dbReference type="GO" id="GO:0042918">
    <property type="term" value="P:alkanesulfonate transmembrane transport"/>
    <property type="evidence" value="ECO:0007669"/>
    <property type="project" value="TreeGrafter"/>
</dbReference>
<dbReference type="Gene3D" id="3.40.190.10">
    <property type="entry name" value="Periplasmic binding protein-like II"/>
    <property type="match status" value="2"/>
</dbReference>
<evidence type="ECO:0000256" key="3">
    <source>
        <dbReference type="ARBA" id="ARBA00022729"/>
    </source>
</evidence>
<dbReference type="GO" id="GO:0042597">
    <property type="term" value="C:periplasmic space"/>
    <property type="evidence" value="ECO:0007669"/>
    <property type="project" value="UniProtKB-SubCell"/>
</dbReference>
<comment type="subcellular location">
    <subcellularLocation>
        <location evidence="1">Periplasm</location>
    </subcellularLocation>
</comment>
<accession>A0A562R2F6</accession>
<dbReference type="PANTHER" id="PTHR30024">
    <property type="entry name" value="ALIPHATIC SULFONATES-BINDING PROTEIN-RELATED"/>
    <property type="match status" value="1"/>
</dbReference>
<dbReference type="Pfam" id="PF09084">
    <property type="entry name" value="NMT1"/>
    <property type="match status" value="1"/>
</dbReference>
<feature type="domain" description="SsuA/THI5-like" evidence="4">
    <location>
        <begin position="63"/>
        <end position="272"/>
    </location>
</feature>
<evidence type="ECO:0000259" key="4">
    <source>
        <dbReference type="Pfam" id="PF09084"/>
    </source>
</evidence>
<dbReference type="InterPro" id="IPR015168">
    <property type="entry name" value="SsuA/THI5"/>
</dbReference>
<sequence length="362" mass="38919">MPQNRRRPDNKQSRETTEVGISIRSFVTRGRLVLTLATITFFATGTAQAAERVRIGLLKLSSAAPLFLAKERGYFEHEGIEADLKFFDAAVPIAVASVSGDIDIGFTGFTAAFYNLAGKGGLKVVAGTAREAPGFQNTAYVASKRAYDSGLKTLKDLPGHSVGITQVGSTFHYSLGLIADKLKFEVTSVRVVPLQSLPNVAAAIKGGQLDAALTAATTISPVVASGDAIVLGFVGDETPWMLGCVVASTATIEKNRKLVEKVLAVYRRGADDYARVLLKRAADGKFVRSEEGDAMLAIISKYTEQKVEQLRIGLSVVDPALDSADIARQIAWFKRQKMVEPDIDAEKIIDKSFVPDRPTAPK</sequence>
<keyword evidence="6" id="KW-1185">Reference proteome</keyword>
<dbReference type="SUPFAM" id="SSF53850">
    <property type="entry name" value="Periplasmic binding protein-like II"/>
    <property type="match status" value="1"/>
</dbReference>
<dbReference type="Proteomes" id="UP000316291">
    <property type="component" value="Unassembled WGS sequence"/>
</dbReference>
<comment type="similarity">
    <text evidence="2">Belongs to the bacterial solute-binding protein SsuA/TauA family.</text>
</comment>
<comment type="caution">
    <text evidence="5">The sequence shown here is derived from an EMBL/GenBank/DDBJ whole genome shotgun (WGS) entry which is preliminary data.</text>
</comment>
<dbReference type="EMBL" id="VLLA01000020">
    <property type="protein sequence ID" value="TWI63249.1"/>
    <property type="molecule type" value="Genomic_DNA"/>
</dbReference>